<evidence type="ECO:0000256" key="8">
    <source>
        <dbReference type="ARBA" id="ARBA00023136"/>
    </source>
</evidence>
<dbReference type="InterPro" id="IPR032675">
    <property type="entry name" value="LRR_dom_sf"/>
</dbReference>
<keyword evidence="5" id="KW-0732">Signal</keyword>
<evidence type="ECO:0000256" key="4">
    <source>
        <dbReference type="ARBA" id="ARBA00022692"/>
    </source>
</evidence>
<evidence type="ECO:0000256" key="9">
    <source>
        <dbReference type="ARBA" id="ARBA00023180"/>
    </source>
</evidence>
<keyword evidence="7" id="KW-1133">Transmembrane helix</keyword>
<organism evidence="10 11">
    <name type="scientific">Rhododendron griersonianum</name>
    <dbReference type="NCBI Taxonomy" id="479676"/>
    <lineage>
        <taxon>Eukaryota</taxon>
        <taxon>Viridiplantae</taxon>
        <taxon>Streptophyta</taxon>
        <taxon>Embryophyta</taxon>
        <taxon>Tracheophyta</taxon>
        <taxon>Spermatophyta</taxon>
        <taxon>Magnoliopsida</taxon>
        <taxon>eudicotyledons</taxon>
        <taxon>Gunneridae</taxon>
        <taxon>Pentapetalae</taxon>
        <taxon>asterids</taxon>
        <taxon>Ericales</taxon>
        <taxon>Ericaceae</taxon>
        <taxon>Ericoideae</taxon>
        <taxon>Rhodoreae</taxon>
        <taxon>Rhododendron</taxon>
    </lineage>
</organism>
<dbReference type="InterPro" id="IPR011009">
    <property type="entry name" value="Kinase-like_dom_sf"/>
</dbReference>
<dbReference type="SUPFAM" id="SSF52058">
    <property type="entry name" value="L domain-like"/>
    <property type="match status" value="1"/>
</dbReference>
<keyword evidence="8" id="KW-0472">Membrane</keyword>
<evidence type="ECO:0000313" key="10">
    <source>
        <dbReference type="EMBL" id="KAG5549243.1"/>
    </source>
</evidence>
<dbReference type="PANTHER" id="PTHR27008:SF592">
    <property type="entry name" value="LEUCINE-RICH REPEAT RECEPTOR-LIKE PROTEIN KINASE FAMILY PROTEIN-RELATED"/>
    <property type="match status" value="1"/>
</dbReference>
<dbReference type="InterPro" id="IPR051809">
    <property type="entry name" value="Plant_receptor-like_S/T_kinase"/>
</dbReference>
<proteinExistence type="inferred from homology"/>
<name>A0AAV6KAA2_9ERIC</name>
<dbReference type="GO" id="GO:0016020">
    <property type="term" value="C:membrane"/>
    <property type="evidence" value="ECO:0007669"/>
    <property type="project" value="UniProtKB-SubCell"/>
</dbReference>
<dbReference type="Gene3D" id="1.10.510.10">
    <property type="entry name" value="Transferase(Phosphotransferase) domain 1"/>
    <property type="match status" value="1"/>
</dbReference>
<dbReference type="FunFam" id="3.80.10.10:FF:000041">
    <property type="entry name" value="LRR receptor-like serine/threonine-protein kinase ERECTA"/>
    <property type="match status" value="1"/>
</dbReference>
<comment type="similarity">
    <text evidence="2">Belongs to the RLP family.</text>
</comment>
<evidence type="ECO:0000313" key="11">
    <source>
        <dbReference type="Proteomes" id="UP000823749"/>
    </source>
</evidence>
<dbReference type="SUPFAM" id="SSF56112">
    <property type="entry name" value="Protein kinase-like (PK-like)"/>
    <property type="match status" value="1"/>
</dbReference>
<evidence type="ECO:0000256" key="3">
    <source>
        <dbReference type="ARBA" id="ARBA00022614"/>
    </source>
</evidence>
<keyword evidence="6" id="KW-0677">Repeat</keyword>
<dbReference type="FunFam" id="3.80.10.10:FF:000111">
    <property type="entry name" value="LRR receptor-like serine/threonine-protein kinase ERECTA"/>
    <property type="match status" value="1"/>
</dbReference>
<comment type="caution">
    <text evidence="10">The sequence shown here is derived from an EMBL/GenBank/DDBJ whole genome shotgun (WGS) entry which is preliminary data.</text>
</comment>
<evidence type="ECO:0000256" key="5">
    <source>
        <dbReference type="ARBA" id="ARBA00022729"/>
    </source>
</evidence>
<dbReference type="EMBL" id="JACTNZ010000005">
    <property type="protein sequence ID" value="KAG5549243.1"/>
    <property type="molecule type" value="Genomic_DNA"/>
</dbReference>
<dbReference type="AlphaFoldDB" id="A0AAV6KAA2"/>
<keyword evidence="4" id="KW-0812">Transmembrane</keyword>
<evidence type="ECO:0000256" key="6">
    <source>
        <dbReference type="ARBA" id="ARBA00022737"/>
    </source>
</evidence>
<dbReference type="Proteomes" id="UP000823749">
    <property type="component" value="Chromosome 5"/>
</dbReference>
<keyword evidence="9" id="KW-0325">Glycoprotein</keyword>
<accession>A0AAV6KAA2</accession>
<dbReference type="InterPro" id="IPR001611">
    <property type="entry name" value="Leu-rich_rpt"/>
</dbReference>
<gene>
    <name evidence="10" type="ORF">RHGRI_014559</name>
</gene>
<evidence type="ECO:0000256" key="1">
    <source>
        <dbReference type="ARBA" id="ARBA00004167"/>
    </source>
</evidence>
<dbReference type="Gene3D" id="3.80.10.10">
    <property type="entry name" value="Ribonuclease Inhibitor"/>
    <property type="match status" value="1"/>
</dbReference>
<comment type="subcellular location">
    <subcellularLocation>
        <location evidence="1">Membrane</location>
        <topology evidence="1">Single-pass membrane protein</topology>
    </subcellularLocation>
</comment>
<dbReference type="PANTHER" id="PTHR27008">
    <property type="entry name" value="OS04G0122200 PROTEIN"/>
    <property type="match status" value="1"/>
</dbReference>
<dbReference type="Pfam" id="PF00560">
    <property type="entry name" value="LRR_1"/>
    <property type="match status" value="5"/>
</dbReference>
<evidence type="ECO:0000256" key="7">
    <source>
        <dbReference type="ARBA" id="ARBA00022989"/>
    </source>
</evidence>
<reference evidence="10" key="1">
    <citation type="submission" date="2020-08" db="EMBL/GenBank/DDBJ databases">
        <title>Plant Genome Project.</title>
        <authorList>
            <person name="Zhang R.-G."/>
        </authorList>
    </citation>
    <scope>NUCLEOTIDE SEQUENCE</scope>
    <source>
        <strain evidence="10">WSP0</strain>
        <tissue evidence="10">Leaf</tissue>
    </source>
</reference>
<keyword evidence="11" id="KW-1185">Reference proteome</keyword>
<keyword evidence="3" id="KW-0433">Leucine-rich repeat</keyword>
<sequence length="474" mass="51883">MAPPPVAIFAFATSDATTHSQVVSCYHQRLGKMDTFFFEEQGHILVSLAMAPFNQINKVVLELAGNAARDNKNTCVIPFEIGKLRKLQGLYLGRNILSGPIPASSGNLTQILELLLAENNLNGTIPSSIENILGLQILNLSHNFFTGPIPKIVGLFSTLTFMNLDHNLFMGPLPLEIGKLVNLKELNVADNKLSGPIPSSLGNCLKLESLLLEGNMFQGSIPPTFSSLRGIQILDLSRNNLSGQIPEGLAALRIVKRLNLSFNNLSGEVPSHGAFRNLSTLSLVGNEGLCGGIAEMQLPDCPKSRNKGNRLWFKIIVPIACIIPCSVGYVAPEYGIGGRTSKEGDVYSYGILLLEMLTGKRPTDESFTNGQSLHEFCKLAFPERVMEVVDPRMLLEEPIEVDNEDRNERIRQSKIRECLISLVRIGISCSAESPGKRMNVKDVFIGLMKIKEVFLGVGIQGRRMRLAGEGTSRE</sequence>
<protein>
    <submittedName>
        <fullName evidence="10">Uncharacterized protein</fullName>
    </submittedName>
</protein>
<evidence type="ECO:0000256" key="2">
    <source>
        <dbReference type="ARBA" id="ARBA00009592"/>
    </source>
</evidence>